<dbReference type="EMBL" id="JAAMPI010001115">
    <property type="protein sequence ID" value="KAF4626641.1"/>
    <property type="molecule type" value="Genomic_DNA"/>
</dbReference>
<feature type="chain" id="PRO_5034931352" evidence="6">
    <location>
        <begin position="27"/>
        <end position="604"/>
    </location>
</feature>
<sequence length="604" mass="69078">METWLKILAFALALSWIGFRVWKVNPRPAYLHCNKNFIEQSHSDAKNNNYAEYKASSIIPLPEFDWRTTEPLKFRNFKAKYHLTMGLSNSTLSELIEMDRNYLERMQVRRQIMNEHHEIAIQTGPEIKPAVNEFYIWLTNIYLPTRFPTMFTISGTFLLNHATSKSFPLQPPPNPVETFEILGANLDHDFLLLLPAKDGDGYVLKGYVTCFPAGFNTKEKFEMKLRDIHKPVPGYKEKLDKSMDRFFDKLEVGKIVERSNWSVSTNDRLFSASGNHLYEGEEPQEEEVDINRTFLRCERQTLHRLPKTKALVFSFKTYMYPLKDIKEEGLGEGLAQAIDGLKEGSVPEIALLNLRRCVIAIESRALIDEGHITRPPYLTCPKVYSLTKSAHPATPGFRDLLHKYSKIPTDDVDSQLETVVSLILAIPLPFERTSTREPDLNSAMKPGSDDALPHSGSAATTQALKTYYDTILRILKAGGKFFDVGCMFSQDTRKLVYDSVPAENVYRTDLHAEYFEFGHKLFRDEKIPPRDHFIAADILDNSPGNTLGFLEGKISVLNAIHLIHVFSLFEQKSLLKRFITLLKPEMGVMVTGRMKGIWKREVTS</sequence>
<accession>A0A8H4RC75</accession>
<evidence type="ECO:0000313" key="7">
    <source>
        <dbReference type="EMBL" id="KAF4626641.1"/>
    </source>
</evidence>
<keyword evidence="6" id="KW-0732">Signal</keyword>
<dbReference type="InterPro" id="IPR051654">
    <property type="entry name" value="Meroterpenoid_MTases"/>
</dbReference>
<dbReference type="PANTHER" id="PTHR35897:SF1">
    <property type="entry name" value="METHYLTRANSFERASE AUSD"/>
    <property type="match status" value="1"/>
</dbReference>
<dbReference type="Gene3D" id="3.40.50.150">
    <property type="entry name" value="Vaccinia Virus protein VP39"/>
    <property type="match status" value="1"/>
</dbReference>
<comment type="similarity">
    <text evidence="4">Belongs to the class I-like SAM-binding methyltransferase superfamily.</text>
</comment>
<dbReference type="OrthoDB" id="5043642at2759"/>
<feature type="signal peptide" evidence="6">
    <location>
        <begin position="1"/>
        <end position="26"/>
    </location>
</feature>
<protein>
    <submittedName>
        <fullName evidence="7">Uncharacterized protein</fullName>
    </submittedName>
</protein>
<gene>
    <name evidence="7" type="ORF">G7Y89_g11518</name>
</gene>
<dbReference type="AlphaFoldDB" id="A0A8H4RC75"/>
<evidence type="ECO:0000313" key="8">
    <source>
        <dbReference type="Proteomes" id="UP000566819"/>
    </source>
</evidence>
<evidence type="ECO:0000256" key="5">
    <source>
        <dbReference type="SAM" id="MobiDB-lite"/>
    </source>
</evidence>
<dbReference type="InterPro" id="IPR021848">
    <property type="entry name" value="HODM_asu-like"/>
</dbReference>
<dbReference type="GO" id="GO:0016740">
    <property type="term" value="F:transferase activity"/>
    <property type="evidence" value="ECO:0007669"/>
    <property type="project" value="UniProtKB-KW"/>
</dbReference>
<dbReference type="Pfam" id="PF11927">
    <property type="entry name" value="HODM_asu-like"/>
    <property type="match status" value="1"/>
</dbReference>
<reference evidence="7 8" key="1">
    <citation type="submission" date="2020-03" db="EMBL/GenBank/DDBJ databases">
        <title>Draft Genome Sequence of Cudoniella acicularis.</title>
        <authorList>
            <person name="Buettner E."/>
            <person name="Kellner H."/>
        </authorList>
    </citation>
    <scope>NUCLEOTIDE SEQUENCE [LARGE SCALE GENOMIC DNA]</scope>
    <source>
        <strain evidence="7 8">DSM 108380</strain>
    </source>
</reference>
<name>A0A8H4RC75_9HELO</name>
<evidence type="ECO:0000256" key="2">
    <source>
        <dbReference type="ARBA" id="ARBA00022679"/>
    </source>
</evidence>
<organism evidence="7 8">
    <name type="scientific">Cudoniella acicularis</name>
    <dbReference type="NCBI Taxonomy" id="354080"/>
    <lineage>
        <taxon>Eukaryota</taxon>
        <taxon>Fungi</taxon>
        <taxon>Dikarya</taxon>
        <taxon>Ascomycota</taxon>
        <taxon>Pezizomycotina</taxon>
        <taxon>Leotiomycetes</taxon>
        <taxon>Helotiales</taxon>
        <taxon>Tricladiaceae</taxon>
        <taxon>Cudoniella</taxon>
    </lineage>
</organism>
<keyword evidence="2" id="KW-0808">Transferase</keyword>
<evidence type="ECO:0000256" key="3">
    <source>
        <dbReference type="ARBA" id="ARBA00022691"/>
    </source>
</evidence>
<dbReference type="PANTHER" id="PTHR35897">
    <property type="entry name" value="METHYLTRANSFERASE AUSD"/>
    <property type="match status" value="1"/>
</dbReference>
<comment type="caution">
    <text evidence="7">The sequence shown here is derived from an EMBL/GenBank/DDBJ whole genome shotgun (WGS) entry which is preliminary data.</text>
</comment>
<dbReference type="SUPFAM" id="SSF53335">
    <property type="entry name" value="S-adenosyl-L-methionine-dependent methyltransferases"/>
    <property type="match status" value="1"/>
</dbReference>
<dbReference type="InterPro" id="IPR029063">
    <property type="entry name" value="SAM-dependent_MTases_sf"/>
</dbReference>
<proteinExistence type="inferred from homology"/>
<evidence type="ECO:0000256" key="1">
    <source>
        <dbReference type="ARBA" id="ARBA00005179"/>
    </source>
</evidence>
<dbReference type="Proteomes" id="UP000566819">
    <property type="component" value="Unassembled WGS sequence"/>
</dbReference>
<keyword evidence="8" id="KW-1185">Reference proteome</keyword>
<evidence type="ECO:0000256" key="4">
    <source>
        <dbReference type="ARBA" id="ARBA00038314"/>
    </source>
</evidence>
<keyword evidence="3" id="KW-0949">S-adenosyl-L-methionine</keyword>
<comment type="pathway">
    <text evidence="1">Secondary metabolite biosynthesis.</text>
</comment>
<evidence type="ECO:0000256" key="6">
    <source>
        <dbReference type="SAM" id="SignalP"/>
    </source>
</evidence>
<feature type="region of interest" description="Disordered" evidence="5">
    <location>
        <begin position="435"/>
        <end position="455"/>
    </location>
</feature>